<evidence type="ECO:0000256" key="12">
    <source>
        <dbReference type="PROSITE-ProRule" id="PRU10141"/>
    </source>
</evidence>
<evidence type="ECO:0000259" key="15">
    <source>
        <dbReference type="PROSITE" id="PS50835"/>
    </source>
</evidence>
<dbReference type="EMBL" id="AJWK01032833">
    <property type="status" value="NOT_ANNOTATED_CDS"/>
    <property type="molecule type" value="Genomic_DNA"/>
</dbReference>
<feature type="region of interest" description="Disordered" evidence="13">
    <location>
        <begin position="342"/>
        <end position="361"/>
    </location>
</feature>
<evidence type="ECO:0000256" key="4">
    <source>
        <dbReference type="ARBA" id="ARBA00022527"/>
    </source>
</evidence>
<dbReference type="GO" id="GO:0030017">
    <property type="term" value="C:sarcomere"/>
    <property type="evidence" value="ECO:0007669"/>
    <property type="project" value="UniProtKB-ARBA"/>
</dbReference>
<dbReference type="GO" id="GO:0030154">
    <property type="term" value="P:cell differentiation"/>
    <property type="evidence" value="ECO:0007669"/>
    <property type="project" value="UniProtKB-ARBA"/>
</dbReference>
<dbReference type="EMBL" id="AJWK01032832">
    <property type="status" value="NOT_ANNOTATED_CDS"/>
    <property type="molecule type" value="Genomic_DNA"/>
</dbReference>
<dbReference type="FunFam" id="2.60.40.10:FF:001508">
    <property type="entry name" value="Uncharacterized protein, isoform D"/>
    <property type="match status" value="1"/>
</dbReference>
<dbReference type="InterPro" id="IPR003599">
    <property type="entry name" value="Ig_sub"/>
</dbReference>
<evidence type="ECO:0000256" key="13">
    <source>
        <dbReference type="SAM" id="MobiDB-lite"/>
    </source>
</evidence>
<dbReference type="PROSITE" id="PS00107">
    <property type="entry name" value="PROTEIN_KINASE_ATP"/>
    <property type="match status" value="1"/>
</dbReference>
<dbReference type="SUPFAM" id="SSF48726">
    <property type="entry name" value="Immunoglobulin"/>
    <property type="match status" value="20"/>
</dbReference>
<dbReference type="EMBL" id="AJWK01032836">
    <property type="status" value="NOT_ANNOTATED_CDS"/>
    <property type="molecule type" value="Genomic_DNA"/>
</dbReference>
<evidence type="ECO:0000256" key="7">
    <source>
        <dbReference type="ARBA" id="ARBA00022741"/>
    </source>
</evidence>
<feature type="domain" description="Ig-like" evidence="15">
    <location>
        <begin position="2174"/>
        <end position="2271"/>
    </location>
</feature>
<dbReference type="SUPFAM" id="SSF56112">
    <property type="entry name" value="Protein kinase-like (PK-like)"/>
    <property type="match status" value="1"/>
</dbReference>
<feature type="domain" description="Ig-like" evidence="15">
    <location>
        <begin position="1600"/>
        <end position="1683"/>
    </location>
</feature>
<organism evidence="17 18">
    <name type="scientific">Lutzomyia longipalpis</name>
    <name type="common">Sand fly</name>
    <dbReference type="NCBI Taxonomy" id="7200"/>
    <lineage>
        <taxon>Eukaryota</taxon>
        <taxon>Metazoa</taxon>
        <taxon>Ecdysozoa</taxon>
        <taxon>Arthropoda</taxon>
        <taxon>Hexapoda</taxon>
        <taxon>Insecta</taxon>
        <taxon>Pterygota</taxon>
        <taxon>Neoptera</taxon>
        <taxon>Endopterygota</taxon>
        <taxon>Diptera</taxon>
        <taxon>Nematocera</taxon>
        <taxon>Psychodoidea</taxon>
        <taxon>Psychodidae</taxon>
        <taxon>Lutzomyia</taxon>
        <taxon>Lutzomyia</taxon>
    </lineage>
</organism>
<dbReference type="InterPro" id="IPR000719">
    <property type="entry name" value="Prot_kinase_dom"/>
</dbReference>
<dbReference type="InterPro" id="IPR011009">
    <property type="entry name" value="Kinase-like_dom_sf"/>
</dbReference>
<evidence type="ECO:0008006" key="19">
    <source>
        <dbReference type="Google" id="ProtNLM"/>
    </source>
</evidence>
<dbReference type="Gene3D" id="3.30.200.20">
    <property type="entry name" value="Phosphorylase Kinase, domain 1"/>
    <property type="match status" value="1"/>
</dbReference>
<evidence type="ECO:0000256" key="2">
    <source>
        <dbReference type="ARBA" id="ARBA00006692"/>
    </source>
</evidence>
<evidence type="ECO:0000256" key="3">
    <source>
        <dbReference type="ARBA" id="ARBA00022490"/>
    </source>
</evidence>
<dbReference type="FunFam" id="2.60.40.10:FF:000999">
    <property type="entry name" value="Uncharacterized protein, isoform D"/>
    <property type="match status" value="1"/>
</dbReference>
<feature type="domain" description="Ig-like" evidence="15">
    <location>
        <begin position="702"/>
        <end position="802"/>
    </location>
</feature>
<dbReference type="FunFam" id="2.60.40.10:FF:000080">
    <property type="entry name" value="Myosin light chain kinase, smooth muscle"/>
    <property type="match status" value="1"/>
</dbReference>
<dbReference type="Proteomes" id="UP000092461">
    <property type="component" value="Unassembled WGS sequence"/>
</dbReference>
<keyword evidence="11" id="KW-0393">Immunoglobulin domain</keyword>
<feature type="region of interest" description="Disordered" evidence="13">
    <location>
        <begin position="62"/>
        <end position="96"/>
    </location>
</feature>
<feature type="domain" description="Ig-like" evidence="15">
    <location>
        <begin position="1365"/>
        <end position="1455"/>
    </location>
</feature>
<dbReference type="VEuPathDB" id="VectorBase:LLOJ009464"/>
<dbReference type="EMBL" id="AJWK01032835">
    <property type="status" value="NOT_ANNOTATED_CDS"/>
    <property type="molecule type" value="Genomic_DNA"/>
</dbReference>
<dbReference type="FunFam" id="3.30.200.20:FF:000042">
    <property type="entry name" value="Aurora kinase A"/>
    <property type="match status" value="1"/>
</dbReference>
<name>A0A1B0CWT0_LUTLO</name>
<evidence type="ECO:0000313" key="17">
    <source>
        <dbReference type="EnsemblMetazoa" id="LLOJ009464-PA"/>
    </source>
</evidence>
<feature type="domain" description="Ig-like" evidence="15">
    <location>
        <begin position="473"/>
        <end position="557"/>
    </location>
</feature>
<feature type="domain" description="Fibronectin type-III" evidence="16">
    <location>
        <begin position="1047"/>
        <end position="1143"/>
    </location>
</feature>
<feature type="domain" description="Ig-like" evidence="15">
    <location>
        <begin position="1266"/>
        <end position="1348"/>
    </location>
</feature>
<dbReference type="InterPro" id="IPR036179">
    <property type="entry name" value="Ig-like_dom_sf"/>
</dbReference>
<dbReference type="SMART" id="SM00408">
    <property type="entry name" value="IGc2"/>
    <property type="match status" value="17"/>
</dbReference>
<reference evidence="17" key="1">
    <citation type="submission" date="2020-05" db="UniProtKB">
        <authorList>
            <consortium name="EnsemblMetazoa"/>
        </authorList>
    </citation>
    <scope>IDENTIFICATION</scope>
    <source>
        <strain evidence="17">Jacobina</strain>
    </source>
</reference>
<evidence type="ECO:0000256" key="5">
    <source>
        <dbReference type="ARBA" id="ARBA00022679"/>
    </source>
</evidence>
<dbReference type="PANTHER" id="PTHR47633:SF7">
    <property type="entry name" value="TITIN HOMOLOG"/>
    <property type="match status" value="1"/>
</dbReference>
<dbReference type="InterPro" id="IPR007110">
    <property type="entry name" value="Ig-like_dom"/>
</dbReference>
<dbReference type="VEuPathDB" id="VectorBase:LLONM1_003589"/>
<evidence type="ECO:0000256" key="6">
    <source>
        <dbReference type="ARBA" id="ARBA00022737"/>
    </source>
</evidence>
<keyword evidence="18" id="KW-1185">Reference proteome</keyword>
<keyword evidence="5" id="KW-0808">Transferase</keyword>
<dbReference type="FunFam" id="2.60.40.10:FF:000425">
    <property type="entry name" value="Myosin light chain kinase"/>
    <property type="match status" value="1"/>
</dbReference>
<feature type="domain" description="Ig-like" evidence="15">
    <location>
        <begin position="204"/>
        <end position="289"/>
    </location>
</feature>
<keyword evidence="9 12" id="KW-0067">ATP-binding</keyword>
<dbReference type="SMART" id="SM00060">
    <property type="entry name" value="FN3"/>
    <property type="match status" value="2"/>
</dbReference>
<keyword evidence="8" id="KW-0418">Kinase</keyword>
<feature type="domain" description="Ig-like" evidence="15">
    <location>
        <begin position="1137"/>
        <end position="1230"/>
    </location>
</feature>
<dbReference type="EMBL" id="AJWK01032837">
    <property type="status" value="NOT_ANNOTATED_CDS"/>
    <property type="molecule type" value="Genomic_DNA"/>
</dbReference>
<feature type="domain" description="Ig-like" evidence="15">
    <location>
        <begin position="389"/>
        <end position="462"/>
    </location>
</feature>
<dbReference type="InterPro" id="IPR003598">
    <property type="entry name" value="Ig_sub2"/>
</dbReference>
<dbReference type="CDD" id="cd00063">
    <property type="entry name" value="FN3"/>
    <property type="match status" value="2"/>
</dbReference>
<evidence type="ECO:0000313" key="18">
    <source>
        <dbReference type="Proteomes" id="UP000092461"/>
    </source>
</evidence>
<feature type="domain" description="Ig-like" evidence="15">
    <location>
        <begin position="1"/>
        <end position="57"/>
    </location>
</feature>
<keyword evidence="3" id="KW-0963">Cytoplasm</keyword>
<protein>
    <recommendedName>
        <fullName evidence="19">Muscle M-line assembly protein unc-89</fullName>
    </recommendedName>
</protein>
<feature type="domain" description="Ig-like" evidence="15">
    <location>
        <begin position="603"/>
        <end position="697"/>
    </location>
</feature>
<dbReference type="SUPFAM" id="SSF49265">
    <property type="entry name" value="Fibronectin type III"/>
    <property type="match status" value="2"/>
</dbReference>
<keyword evidence="6" id="KW-0677">Repeat</keyword>
<dbReference type="GO" id="GO:0060298">
    <property type="term" value="P:positive regulation of sarcomere organization"/>
    <property type="evidence" value="ECO:0007669"/>
    <property type="project" value="UniProtKB-ARBA"/>
</dbReference>
<dbReference type="InterPro" id="IPR003961">
    <property type="entry name" value="FN3_dom"/>
</dbReference>
<dbReference type="Pfam" id="PF07679">
    <property type="entry name" value="I-set"/>
    <property type="match status" value="19"/>
</dbReference>
<dbReference type="FunFam" id="2.60.40.10:FF:000107">
    <property type="entry name" value="Myosin, light chain kinase a"/>
    <property type="match status" value="3"/>
</dbReference>
<dbReference type="InterPro" id="IPR013098">
    <property type="entry name" value="Ig_I-set"/>
</dbReference>
<evidence type="ECO:0000256" key="8">
    <source>
        <dbReference type="ARBA" id="ARBA00022777"/>
    </source>
</evidence>
<dbReference type="PRINTS" id="PR01832">
    <property type="entry name" value="VEGFRECEPTOR"/>
</dbReference>
<comment type="similarity">
    <text evidence="2">Belongs to the protein kinase superfamily. CAMK Ser/Thr protein kinase family.</text>
</comment>
<dbReference type="GO" id="GO:0009653">
    <property type="term" value="P:anatomical structure morphogenesis"/>
    <property type="evidence" value="ECO:0007669"/>
    <property type="project" value="UniProtKB-ARBA"/>
</dbReference>
<feature type="domain" description="Ig-like" evidence="15">
    <location>
        <begin position="1483"/>
        <end position="1576"/>
    </location>
</feature>
<feature type="compositionally biased region" description="Basic residues" evidence="13">
    <location>
        <begin position="586"/>
        <end position="595"/>
    </location>
</feature>
<dbReference type="PROSITE" id="PS50835">
    <property type="entry name" value="IG_LIKE"/>
    <property type="match status" value="17"/>
</dbReference>
<feature type="region of interest" description="Disordered" evidence="13">
    <location>
        <begin position="1709"/>
        <end position="1729"/>
    </location>
</feature>
<dbReference type="Pfam" id="PF00041">
    <property type="entry name" value="fn3"/>
    <property type="match status" value="1"/>
</dbReference>
<dbReference type="FunFam" id="2.60.40.10:FF:000032">
    <property type="entry name" value="palladin isoform X1"/>
    <property type="match status" value="1"/>
</dbReference>
<dbReference type="SMART" id="SM00409">
    <property type="entry name" value="IG"/>
    <property type="match status" value="19"/>
</dbReference>
<dbReference type="EMBL" id="AJWK01032831">
    <property type="status" value="NOT_ANNOTATED_CDS"/>
    <property type="molecule type" value="Genomic_DNA"/>
</dbReference>
<feature type="domain" description="Ig-like" evidence="15">
    <location>
        <begin position="823"/>
        <end position="906"/>
    </location>
</feature>
<dbReference type="Gene3D" id="1.10.510.10">
    <property type="entry name" value="Transferase(Phosphotransferase) domain 1"/>
    <property type="match status" value="1"/>
</dbReference>
<dbReference type="EMBL" id="AJWK01032834">
    <property type="status" value="NOT_ANNOTATED_CDS"/>
    <property type="molecule type" value="Genomic_DNA"/>
</dbReference>
<keyword evidence="4" id="KW-0723">Serine/threonine-protein kinase</keyword>
<feature type="domain" description="Ig-like" evidence="15">
    <location>
        <begin position="1754"/>
        <end position="1954"/>
    </location>
</feature>
<dbReference type="GO" id="GO:0045989">
    <property type="term" value="P:positive regulation of striated muscle contraction"/>
    <property type="evidence" value="ECO:0007669"/>
    <property type="project" value="UniProtKB-ARBA"/>
</dbReference>
<dbReference type="CDD" id="cd00096">
    <property type="entry name" value="Ig"/>
    <property type="match status" value="7"/>
</dbReference>
<evidence type="ECO:0000256" key="10">
    <source>
        <dbReference type="ARBA" id="ARBA00023157"/>
    </source>
</evidence>
<dbReference type="Gene3D" id="2.60.40.10">
    <property type="entry name" value="Immunoglobulins"/>
    <property type="match status" value="22"/>
</dbReference>
<dbReference type="FunFam" id="2.60.40.10:FF:000612">
    <property type="entry name" value="palladin isoform X1"/>
    <property type="match status" value="1"/>
</dbReference>
<dbReference type="EnsemblMetazoa" id="LLOJ009464-RA">
    <property type="protein sequence ID" value="LLOJ009464-PA"/>
    <property type="gene ID" value="LLOJ009464"/>
</dbReference>
<feature type="domain" description="Ig-like" evidence="15">
    <location>
        <begin position="1963"/>
        <end position="2059"/>
    </location>
</feature>
<dbReference type="Pfam" id="PF00069">
    <property type="entry name" value="Pkinase"/>
    <property type="match status" value="1"/>
</dbReference>
<sequence length="2653" mass="294319">ATIVWAKDEVELPPDERIQQVEHANGVCDLLIHAPSCKDSGTYSCTATNYKGSQRITHRTLVESQSATPVELQPRDETQKPKGRKLGKKKEKKESTGIPNARLSLVFQSRLTNRIVKEGQPVKLTCFVAGPEPNLKWLKNGAGFAPSPVLKITNSDGFAVAHFLNPTVDDSGEYSVVAKNSCSTITCSCTLEVYSAKLTADFPPMFTRALKDNYHINTDELVIDSHIRGQPMPRVSWMKDGLTVNPDGTFQQFEHEDGSIEFVISNPQRKHSGRYICQLENSMGKAELSHYVLFEGREVYETEPVHGVFHVDHQKIREKEEAERRAREAALQPIVVRRESAMAVEEEDTESPMRRTVSKTPSRLDKVLNDARTKLAFSAPLENRVCAVGSKVKLSCYVEGHNPHFEWFKNGSPVNYTTTVRNSSRDGLGVLEFFDAQTDDTGEYKCVVTNIAGQINTSATLMVYEDRKGVEVPSTFVIGLKDTYLFDTDEIILECHVRGNPKPKISWMREGNEIRDDRYKPVELDDGVCQLIITKPMPKDSGVFVCIAENNLKREQTGHYLVFEGRDAELAKLAPSPEPVKEPPKKKVGKKPKAKGAKEEAAPVEMKNRLSFVTHLADRTVPVGAKLKLFTICNGPEPQMKWTHNGIGVVVGPRVKNATKENNALIDILNVLPEDAGEWTCTAKNAFHAISTSCNITVFEPPPVDVIPPTFSRPISDTYNINVNELVLECRVRGQPRPTITWYKDGEELDTHMSKKYEQQDSYDGFCRLLIAKPSPADNGIYICKAENPGHSDQVKHTVEFTGKDQSIFERTHGFFHRDPNKPHFSTVLSDNLVPIGGTIGLQVEVHGPVEVQWLYGRDPVAPSDKVKTYAEEGVYTLAVSSATDKQSGTYTCRATNAFGKSDSIAHVHVIAPATVKGGKPPQILDRPPKEMVLKTGDNLQISFRILGDPKPQLVFMKGLRDLSKNTRTYKEVTDDYVRYTLESCLIQDSGTYCVMARNRFGVDRAFVGVTVETRQRSITPSREWGYEPITVDNTEVSYFKNPPEAIPAEPLVVDNGKNHVSLSWLKPPPSDAAPVIAYKVEAWLVGKDGGARWMELGVTPINSFDAFNLQQRCEYHFRVTPRNRYGWGPSVQTSHPVLVGVPTQMPEFTKILPGQLKALCMRDITLECIVKGYPKPEVLWYRDGIELDSGDRISCRMLGSVCKLSIANVVDSDSGRYTCEATNRAGRVSTFARLLVVSDPKIFEADNELKRNIESDPSLVGEMQPQFTMRLRDRRVQVTYPVRLTCQCVGLPPPEVAWFLDGKEVEQNDRFTMWNDGNFYTLEITRTTLDDGGRYTVTAKNTLGSVSCHCNLVVDKGIRAYIAPDFYCGLDPLYVFREGSEIRLSGQVEAYPSVGVTWLRDGAKLRPSRRILTTLDHNGFVELVIAEAKITDGGIYTCIASNAVGQTESCCRVSIEASTGDHEDKSTIPRLSEGDYPYSKEPMFITKPRSSEAYEGDTVIIHCEVIGDPKPDVVWLRDFLKPEYYKDAPHFHRVGDGPEYRLEIPRAKLDYTGTYSAIATNCHGEAKAIISLQIYAKDLDKLKNMDKGSIKHSNVETLPSFLSHLKDLRCCDGDAVTLECRVIGKPEPNIFWEKDGRLIQMGNDFSSKYDGEKATLSLAKVFPEDEGSYTCIASSTIGKTYSSAVLIVDVPEEKEHLLSKQLNRPPGILLSAQSTPRSTPRTTPIRTSSPYHMSYRSPCIDITSSKNLKFAAPKFYALPQNRVAEEGENVRFQCAIAGHPTPWATWDMNGTIVTPTARICIKEVDDLRVLEIEQVTQEDAGLYRITLENDFGRIEATARLDVICCRSRSSRPLRTASASPRRGGAWSRRLMGNSTAIGGRLALACEFRRGTSTPARKFYHNGEEVEETERIKILNENNCSTLIVDNVNTNDEGIYTCVAQTEDCIMATSKCVNFTENPVLSPVIVKPLTPDEAKDIRASEGFPIDLEVEVKCSEIFDYTWYRDDQVIPDSDDMRYIDHGDGLLVLRIEDPFVQDSGVYRCVITSSGGKCETSCPVFVTESVDESSDSPEMLKPHFSKPPLPVVSHPGAEVAFSARISPPQSRISWYLNGREIGQDPSAHFQIEEQEEGLSILRVFGLQHSHSGEIKCVAQTRADCGRKQDCVAIAYTTIAVLPEVPPSPCPAHILGGPQDCTALIGDRIVLEALFAGHPDPIVKWMRAGRVISETTNKTMKTTKGQSVLVLTDITADDSGKYTVEVTNEHGGDVASASVAVEGPPDPPGGRPSVSQGDDRVAVAWCGPPYDGGCMLTGFSLEMQENGGEWVEIAQVVDSLAHTVKDLTPGFRYKFRVRAENTHGKSEPSLPSDEILISTSDNSVEEKSPGEVEVVSGGDFKSRFEMLEELGKGRFGVVYKVIERETCRTLAAKVIKCIKAKDRVKVQEEIAIMQSLKHPKLLQLAATFETTKEIIMVMEYITGGELFERVVADDFTLTERDCILFLRQICEGVNYMHQKNSHQIKIIDFGLAQRLTDNTPVRVLFGTPEFIPPEIINYEPIGFQSDMWSGRVISETTNKTMKTTKGQSVLVLTDITADDSGKYTVEVTNEHGGDVASASVAVEGPPDPPGGRPSVSQGDDRVAVAWCGPPYDGGCMLTGFSP</sequence>
<feature type="domain" description="Ig-like" evidence="15">
    <location>
        <begin position="99"/>
        <end position="192"/>
    </location>
</feature>
<dbReference type="FunFam" id="2.60.40.10:FF:001452">
    <property type="entry name" value="Uncharacterized protein, isoform F"/>
    <property type="match status" value="1"/>
</dbReference>
<proteinExistence type="inferred from homology"/>
<dbReference type="GO" id="GO:0004674">
    <property type="term" value="F:protein serine/threonine kinase activity"/>
    <property type="evidence" value="ECO:0007669"/>
    <property type="project" value="UniProtKB-KW"/>
</dbReference>
<dbReference type="InterPro" id="IPR036116">
    <property type="entry name" value="FN3_sf"/>
</dbReference>
<dbReference type="PROSITE" id="PS50853">
    <property type="entry name" value="FN3"/>
    <property type="match status" value="2"/>
</dbReference>
<feature type="compositionally biased region" description="Basic residues" evidence="13">
    <location>
        <begin position="81"/>
        <end position="91"/>
    </location>
</feature>
<evidence type="ECO:0000256" key="9">
    <source>
        <dbReference type="ARBA" id="ARBA00022840"/>
    </source>
</evidence>
<dbReference type="PANTHER" id="PTHR47633">
    <property type="entry name" value="IMMUNOGLOBULIN"/>
    <property type="match status" value="1"/>
</dbReference>
<dbReference type="EMBL" id="AJWK01032830">
    <property type="status" value="NOT_ANNOTATED_CDS"/>
    <property type="molecule type" value="Genomic_DNA"/>
</dbReference>
<feature type="binding site" evidence="12">
    <location>
        <position position="2424"/>
    </location>
    <ligand>
        <name>ATP</name>
        <dbReference type="ChEBI" id="CHEBI:30616"/>
    </ligand>
</feature>
<feature type="domain" description="Ig-like" evidence="15">
    <location>
        <begin position="2074"/>
        <end position="2164"/>
    </location>
</feature>
<keyword evidence="7 12" id="KW-0547">Nucleotide-binding</keyword>
<dbReference type="InterPro" id="IPR013783">
    <property type="entry name" value="Ig-like_fold"/>
</dbReference>
<dbReference type="FunFam" id="2.60.40.10:FF:001053">
    <property type="entry name" value="Uncharacterized protein, isoform D"/>
    <property type="match status" value="1"/>
</dbReference>
<dbReference type="FunFam" id="2.60.40.10:FF:000031">
    <property type="entry name" value="Myosin-binding protein C, slow type"/>
    <property type="match status" value="1"/>
</dbReference>
<accession>A0A1B0CWT0</accession>
<dbReference type="GO" id="GO:0005524">
    <property type="term" value="F:ATP binding"/>
    <property type="evidence" value="ECO:0007669"/>
    <property type="project" value="UniProtKB-UniRule"/>
</dbReference>
<evidence type="ECO:0000256" key="1">
    <source>
        <dbReference type="ARBA" id="ARBA00004657"/>
    </source>
</evidence>
<comment type="subcellular location">
    <subcellularLocation>
        <location evidence="1">Cytoplasm</location>
        <location evidence="1">Myofibril</location>
    </subcellularLocation>
</comment>
<evidence type="ECO:0000259" key="16">
    <source>
        <dbReference type="PROSITE" id="PS50853"/>
    </source>
</evidence>
<feature type="domain" description="Fibronectin type-III" evidence="16">
    <location>
        <begin position="2275"/>
        <end position="2373"/>
    </location>
</feature>
<feature type="compositionally biased region" description="Low complexity" evidence="13">
    <location>
        <begin position="1715"/>
        <end position="1729"/>
    </location>
</feature>
<feature type="domain" description="Protein kinase" evidence="14">
    <location>
        <begin position="2395"/>
        <end position="2653"/>
    </location>
</feature>
<dbReference type="GO" id="GO:0040017">
    <property type="term" value="P:positive regulation of locomotion"/>
    <property type="evidence" value="ECO:0007669"/>
    <property type="project" value="UniProtKB-ARBA"/>
</dbReference>
<keyword evidence="10" id="KW-1015">Disulfide bond</keyword>
<evidence type="ECO:0000256" key="11">
    <source>
        <dbReference type="ARBA" id="ARBA00023319"/>
    </source>
</evidence>
<feature type="region of interest" description="Disordered" evidence="13">
    <location>
        <begin position="573"/>
        <end position="601"/>
    </location>
</feature>
<evidence type="ECO:0000259" key="14">
    <source>
        <dbReference type="PROSITE" id="PS50011"/>
    </source>
</evidence>
<dbReference type="InterPro" id="IPR017441">
    <property type="entry name" value="Protein_kinase_ATP_BS"/>
</dbReference>
<dbReference type="PROSITE" id="PS50011">
    <property type="entry name" value="PROTEIN_KINASE_DOM"/>
    <property type="match status" value="1"/>
</dbReference>